<dbReference type="EMBL" id="JYDR01005076">
    <property type="protein sequence ID" value="KRY34211.1"/>
    <property type="molecule type" value="Genomic_DNA"/>
</dbReference>
<feature type="region of interest" description="Disordered" evidence="1">
    <location>
        <begin position="1"/>
        <end position="37"/>
    </location>
</feature>
<dbReference type="AlphaFoldDB" id="A0A0V1BC56"/>
<evidence type="ECO:0000313" key="3">
    <source>
        <dbReference type="Proteomes" id="UP000054632"/>
    </source>
</evidence>
<organism evidence="2 3">
    <name type="scientific">Trichinella pseudospiralis</name>
    <name type="common">Parasitic roundworm</name>
    <dbReference type="NCBI Taxonomy" id="6337"/>
    <lineage>
        <taxon>Eukaryota</taxon>
        <taxon>Metazoa</taxon>
        <taxon>Ecdysozoa</taxon>
        <taxon>Nematoda</taxon>
        <taxon>Enoplea</taxon>
        <taxon>Dorylaimia</taxon>
        <taxon>Trichinellida</taxon>
        <taxon>Trichinellidae</taxon>
        <taxon>Trichinella</taxon>
    </lineage>
</organism>
<evidence type="ECO:0000256" key="1">
    <source>
        <dbReference type="SAM" id="MobiDB-lite"/>
    </source>
</evidence>
<evidence type="ECO:0000313" key="2">
    <source>
        <dbReference type="EMBL" id="KRY34211.1"/>
    </source>
</evidence>
<protein>
    <submittedName>
        <fullName evidence="2">Uncharacterized protein</fullName>
    </submittedName>
</protein>
<gene>
    <name evidence="2" type="ORF">T4A_11169</name>
</gene>
<dbReference type="Proteomes" id="UP000054632">
    <property type="component" value="Unassembled WGS sequence"/>
</dbReference>
<feature type="compositionally biased region" description="Polar residues" evidence="1">
    <location>
        <begin position="21"/>
        <end position="31"/>
    </location>
</feature>
<sequence length="37" mass="4352">MSDDNDVTNVDMLSEEMKMLPSQQYDGQRTLHTYEND</sequence>
<reference evidence="2 3" key="1">
    <citation type="submission" date="2015-01" db="EMBL/GenBank/DDBJ databases">
        <title>Evolution of Trichinella species and genotypes.</title>
        <authorList>
            <person name="Korhonen P.K."/>
            <person name="Edoardo P."/>
            <person name="Giuseppe L.R."/>
            <person name="Gasser R.B."/>
        </authorList>
    </citation>
    <scope>NUCLEOTIDE SEQUENCE [LARGE SCALE GENOMIC DNA]</scope>
    <source>
        <strain evidence="2">ISS13</strain>
    </source>
</reference>
<comment type="caution">
    <text evidence="2">The sequence shown here is derived from an EMBL/GenBank/DDBJ whole genome shotgun (WGS) entry which is preliminary data.</text>
</comment>
<accession>A0A0V1BC56</accession>
<proteinExistence type="predicted"/>
<name>A0A0V1BC56_TRIPS</name>